<evidence type="ECO:0000256" key="2">
    <source>
        <dbReference type="RuleBase" id="RU102079"/>
    </source>
</evidence>
<gene>
    <name evidence="5" type="ORF">RRG08_027706</name>
</gene>
<name>A0AAE0XNA6_9GAST</name>
<dbReference type="PROSITE" id="PS51304">
    <property type="entry name" value="GALECTIN"/>
    <property type="match status" value="1"/>
</dbReference>
<dbReference type="Gene3D" id="2.60.120.200">
    <property type="match status" value="1"/>
</dbReference>
<evidence type="ECO:0000313" key="6">
    <source>
        <dbReference type="Proteomes" id="UP001283361"/>
    </source>
</evidence>
<dbReference type="EMBL" id="JAWDGP010008052">
    <property type="protein sequence ID" value="KAK3696265.1"/>
    <property type="molecule type" value="Genomic_DNA"/>
</dbReference>
<protein>
    <recommendedName>
        <fullName evidence="2">Galectin</fullName>
    </recommendedName>
</protein>
<evidence type="ECO:0000256" key="3">
    <source>
        <dbReference type="SAM" id="MobiDB-lite"/>
    </source>
</evidence>
<evidence type="ECO:0000259" key="4">
    <source>
        <dbReference type="PROSITE" id="PS51304"/>
    </source>
</evidence>
<dbReference type="Proteomes" id="UP001283361">
    <property type="component" value="Unassembled WGS sequence"/>
</dbReference>
<comment type="caution">
    <text evidence="5">The sequence shown here is derived from an EMBL/GenBank/DDBJ whole genome shotgun (WGS) entry which is preliminary data.</text>
</comment>
<dbReference type="InterPro" id="IPR013320">
    <property type="entry name" value="ConA-like_dom_sf"/>
</dbReference>
<keyword evidence="6" id="KW-1185">Reference proteome</keyword>
<dbReference type="AlphaFoldDB" id="A0AAE0XNA6"/>
<organism evidence="5 6">
    <name type="scientific">Elysia crispata</name>
    <name type="common">lettuce slug</name>
    <dbReference type="NCBI Taxonomy" id="231223"/>
    <lineage>
        <taxon>Eukaryota</taxon>
        <taxon>Metazoa</taxon>
        <taxon>Spiralia</taxon>
        <taxon>Lophotrochozoa</taxon>
        <taxon>Mollusca</taxon>
        <taxon>Gastropoda</taxon>
        <taxon>Heterobranchia</taxon>
        <taxon>Euthyneura</taxon>
        <taxon>Panpulmonata</taxon>
        <taxon>Sacoglossa</taxon>
        <taxon>Placobranchoidea</taxon>
        <taxon>Plakobranchidae</taxon>
        <taxon>Elysia</taxon>
    </lineage>
</organism>
<feature type="domain" description="Galectin" evidence="4">
    <location>
        <begin position="64"/>
        <end position="153"/>
    </location>
</feature>
<dbReference type="GO" id="GO:0030246">
    <property type="term" value="F:carbohydrate binding"/>
    <property type="evidence" value="ECO:0007669"/>
    <property type="project" value="UniProtKB-UniRule"/>
</dbReference>
<evidence type="ECO:0000256" key="1">
    <source>
        <dbReference type="ARBA" id="ARBA00022734"/>
    </source>
</evidence>
<sequence>MYKACMFISYSLAPTALFYCCSPDLRSDIILDLQDDVSTMKEEDLLAAIRRLAVKDENALVHRIRLSKMTQRALGNNDEILCSFPDKTLFGSVRFSINLTKGTNLTSENVPFHDCNPRFDQNDVVRNTYTRHDRSWSGTKERDGGFPFSKDAD</sequence>
<keyword evidence="1 2" id="KW-0430">Lectin</keyword>
<reference evidence="5" key="1">
    <citation type="journal article" date="2023" name="G3 (Bethesda)">
        <title>A reference genome for the long-term kleptoplast-retaining sea slug Elysia crispata morphotype clarki.</title>
        <authorList>
            <person name="Eastman K.E."/>
            <person name="Pendleton A.L."/>
            <person name="Shaikh M.A."/>
            <person name="Suttiyut T."/>
            <person name="Ogas R."/>
            <person name="Tomko P."/>
            <person name="Gavelis G."/>
            <person name="Widhalm J.R."/>
            <person name="Wisecaver J.H."/>
        </authorList>
    </citation>
    <scope>NUCLEOTIDE SEQUENCE</scope>
    <source>
        <strain evidence="5">ECLA1</strain>
    </source>
</reference>
<dbReference type="Pfam" id="PF00337">
    <property type="entry name" value="Gal-bind_lectin"/>
    <property type="match status" value="1"/>
</dbReference>
<dbReference type="SUPFAM" id="SSF49899">
    <property type="entry name" value="Concanavalin A-like lectins/glucanases"/>
    <property type="match status" value="1"/>
</dbReference>
<evidence type="ECO:0000313" key="5">
    <source>
        <dbReference type="EMBL" id="KAK3696265.1"/>
    </source>
</evidence>
<accession>A0AAE0XNA6</accession>
<feature type="region of interest" description="Disordered" evidence="3">
    <location>
        <begin position="134"/>
        <end position="153"/>
    </location>
</feature>
<proteinExistence type="predicted"/>
<dbReference type="InterPro" id="IPR001079">
    <property type="entry name" value="Galectin_CRD"/>
</dbReference>